<proteinExistence type="predicted"/>
<protein>
    <submittedName>
        <fullName evidence="2">Uncharacterized protein</fullName>
    </submittedName>
</protein>
<gene>
    <name evidence="2" type="ORF">UU12_C0009G0017</name>
</gene>
<organism evidence="2 3">
    <name type="scientific">Candidatus Woesebacteria bacterium GW2011_GWA2_40_7b</name>
    <dbReference type="NCBI Taxonomy" id="1618563"/>
    <lineage>
        <taxon>Bacteria</taxon>
        <taxon>Candidatus Woeseibacteriota</taxon>
    </lineage>
</organism>
<evidence type="ECO:0000256" key="1">
    <source>
        <dbReference type="SAM" id="Phobius"/>
    </source>
</evidence>
<feature type="transmembrane region" description="Helical" evidence="1">
    <location>
        <begin position="36"/>
        <end position="53"/>
    </location>
</feature>
<keyword evidence="1" id="KW-0812">Transmembrane</keyword>
<dbReference type="AlphaFoldDB" id="A0A0G0T1Y7"/>
<sequence>MKKFTKDLPHYLSLFGILLAGFAGLILFSYDKNFQMSVAFATAGAYVAWGIVHHAIHKDLYLETIIEYIAIAILGSVIIFSLIIRS</sequence>
<feature type="transmembrane region" description="Helical" evidence="1">
    <location>
        <begin position="12"/>
        <end position="30"/>
    </location>
</feature>
<name>A0A0G0T1Y7_9BACT</name>
<dbReference type="EMBL" id="LBZK01000009">
    <property type="protein sequence ID" value="KKR71073.1"/>
    <property type="molecule type" value="Genomic_DNA"/>
</dbReference>
<accession>A0A0G0T1Y7</accession>
<evidence type="ECO:0000313" key="2">
    <source>
        <dbReference type="EMBL" id="KKR71073.1"/>
    </source>
</evidence>
<comment type="caution">
    <text evidence="2">The sequence shown here is derived from an EMBL/GenBank/DDBJ whole genome shotgun (WGS) entry which is preliminary data.</text>
</comment>
<evidence type="ECO:0000313" key="3">
    <source>
        <dbReference type="Proteomes" id="UP000034562"/>
    </source>
</evidence>
<reference evidence="2 3" key="1">
    <citation type="journal article" date="2015" name="Nature">
        <title>rRNA introns, odd ribosomes, and small enigmatic genomes across a large radiation of phyla.</title>
        <authorList>
            <person name="Brown C.T."/>
            <person name="Hug L.A."/>
            <person name="Thomas B.C."/>
            <person name="Sharon I."/>
            <person name="Castelle C.J."/>
            <person name="Singh A."/>
            <person name="Wilkins M.J."/>
            <person name="Williams K.H."/>
            <person name="Banfield J.F."/>
        </authorList>
    </citation>
    <scope>NUCLEOTIDE SEQUENCE [LARGE SCALE GENOMIC DNA]</scope>
</reference>
<keyword evidence="1" id="KW-1133">Transmembrane helix</keyword>
<feature type="transmembrane region" description="Helical" evidence="1">
    <location>
        <begin position="65"/>
        <end position="84"/>
    </location>
</feature>
<dbReference type="STRING" id="1618563.UU12_C0009G0017"/>
<dbReference type="Proteomes" id="UP000034562">
    <property type="component" value="Unassembled WGS sequence"/>
</dbReference>
<keyword evidence="1" id="KW-0472">Membrane</keyword>